<dbReference type="PANTHER" id="PTHR43685">
    <property type="entry name" value="GLYCOSYLTRANSFERASE"/>
    <property type="match status" value="1"/>
</dbReference>
<dbReference type="InterPro" id="IPR029044">
    <property type="entry name" value="Nucleotide-diphossugar_trans"/>
</dbReference>
<evidence type="ECO:0000256" key="1">
    <source>
        <dbReference type="SAM" id="Phobius"/>
    </source>
</evidence>
<organism evidence="3 4">
    <name type="scientific">Candidatus Marsarchaeota G1 archaeon BE_D</name>
    <dbReference type="NCBI Taxonomy" id="1978156"/>
    <lineage>
        <taxon>Archaea</taxon>
        <taxon>Candidatus Marsarchaeota</taxon>
        <taxon>Candidatus Marsarchaeota group 1</taxon>
    </lineage>
</organism>
<proteinExistence type="predicted"/>
<sequence>MKQLLDMILQQLGEGDEIILACSGSIPRYIESIKTDPRIRLVFEKEVKGAARNRNLGVIHSKNSILLFLDSDIKIYRDTINSIRRLDFSSKIIYLPIVESERTPIFPYEDTPYGIGPFTPAFCCSKKVFEEIGLFDERFKRAYREDTEFYYRAKKAGYKLIPFIKVFHPLRRNSLKGFLKYFKNASEEPKFHKAIQGNYLDALSIPYGFNKNPFKFAPNKHGFSILSFVFVLFVLLEIFSAITGIIIFVNLILIFILLSMLFFVKRGSIKDKPNRTELYFGYLLYSLLTMCGRIYGSIKFRHLTI</sequence>
<feature type="transmembrane region" description="Helical" evidence="1">
    <location>
        <begin position="221"/>
        <end position="239"/>
    </location>
</feature>
<keyword evidence="1" id="KW-0472">Membrane</keyword>
<feature type="transmembrane region" description="Helical" evidence="1">
    <location>
        <begin position="276"/>
        <end position="295"/>
    </location>
</feature>
<accession>A0A2R6A853</accession>
<dbReference type="Gene3D" id="3.90.550.10">
    <property type="entry name" value="Spore Coat Polysaccharide Biosynthesis Protein SpsA, Chain A"/>
    <property type="match status" value="1"/>
</dbReference>
<dbReference type="AlphaFoldDB" id="A0A2R6A853"/>
<gene>
    <name evidence="3" type="ORF">B9Q02_11605</name>
</gene>
<feature type="domain" description="Glycosyltransferase 2-like" evidence="2">
    <location>
        <begin position="3"/>
        <end position="81"/>
    </location>
</feature>
<evidence type="ECO:0000259" key="2">
    <source>
        <dbReference type="Pfam" id="PF00535"/>
    </source>
</evidence>
<dbReference type="InterPro" id="IPR001173">
    <property type="entry name" value="Glyco_trans_2-like"/>
</dbReference>
<comment type="caution">
    <text evidence="3">The sequence shown here is derived from an EMBL/GenBank/DDBJ whole genome shotgun (WGS) entry which is preliminary data.</text>
</comment>
<dbReference type="Proteomes" id="UP000240569">
    <property type="component" value="Unassembled WGS sequence"/>
</dbReference>
<dbReference type="PANTHER" id="PTHR43685:SF2">
    <property type="entry name" value="GLYCOSYLTRANSFERASE 2-LIKE DOMAIN-CONTAINING PROTEIN"/>
    <property type="match status" value="1"/>
</dbReference>
<feature type="transmembrane region" description="Helical" evidence="1">
    <location>
        <begin position="245"/>
        <end position="264"/>
    </location>
</feature>
<reference evidence="3 4" key="1">
    <citation type="submission" date="2017-04" db="EMBL/GenBank/DDBJ databases">
        <title>Novel microbial lineages endemic to geothermal iron-oxide mats fill important gaps in the evolutionary history of Archaea.</title>
        <authorList>
            <person name="Jay Z.J."/>
            <person name="Beam J.P."/>
            <person name="Dlakic M."/>
            <person name="Rusch D.B."/>
            <person name="Kozubal M.A."/>
            <person name="Inskeep W.P."/>
        </authorList>
    </citation>
    <scope>NUCLEOTIDE SEQUENCE [LARGE SCALE GENOMIC DNA]</scope>
    <source>
        <strain evidence="3">BE_D</strain>
    </source>
</reference>
<protein>
    <recommendedName>
        <fullName evidence="2">Glycosyltransferase 2-like domain-containing protein</fullName>
    </recommendedName>
</protein>
<keyword evidence="1" id="KW-0812">Transmembrane</keyword>
<evidence type="ECO:0000313" key="4">
    <source>
        <dbReference type="Proteomes" id="UP000240569"/>
    </source>
</evidence>
<dbReference type="Pfam" id="PF00535">
    <property type="entry name" value="Glycos_transf_2"/>
    <property type="match status" value="1"/>
</dbReference>
<dbReference type="SUPFAM" id="SSF53448">
    <property type="entry name" value="Nucleotide-diphospho-sugar transferases"/>
    <property type="match status" value="1"/>
</dbReference>
<dbReference type="EMBL" id="NEXD01000148">
    <property type="protein sequence ID" value="PSN82515.1"/>
    <property type="molecule type" value="Genomic_DNA"/>
</dbReference>
<keyword evidence="1" id="KW-1133">Transmembrane helix</keyword>
<dbReference type="InterPro" id="IPR050834">
    <property type="entry name" value="Glycosyltransf_2"/>
</dbReference>
<name>A0A2R6A853_9ARCH</name>
<evidence type="ECO:0000313" key="3">
    <source>
        <dbReference type="EMBL" id="PSN82515.1"/>
    </source>
</evidence>